<dbReference type="Proteomes" id="UP000611762">
    <property type="component" value="Unassembled WGS sequence"/>
</dbReference>
<evidence type="ECO:0000259" key="9">
    <source>
        <dbReference type="Pfam" id="PF00793"/>
    </source>
</evidence>
<dbReference type="PANTHER" id="PTHR21225">
    <property type="entry name" value="PHOSPHO-2-DEHYDRO-3-DEOXYHEPTONATE ALDOLASE DAHP SYNTHETASE"/>
    <property type="match status" value="1"/>
</dbReference>
<dbReference type="AlphaFoldDB" id="A0A926DKN2"/>
<dbReference type="Gene3D" id="3.20.20.70">
    <property type="entry name" value="Aldolase class I"/>
    <property type="match status" value="1"/>
</dbReference>
<keyword evidence="5 8" id="KW-0808">Transferase</keyword>
<evidence type="ECO:0000256" key="2">
    <source>
        <dbReference type="ARBA" id="ARBA00004688"/>
    </source>
</evidence>
<accession>A0A926DKN2</accession>
<dbReference type="InterPro" id="IPR013785">
    <property type="entry name" value="Aldolase_TIM"/>
</dbReference>
<dbReference type="GO" id="GO:0005737">
    <property type="term" value="C:cytoplasm"/>
    <property type="evidence" value="ECO:0007669"/>
    <property type="project" value="TreeGrafter"/>
</dbReference>
<reference evidence="10" key="1">
    <citation type="submission" date="2020-08" db="EMBL/GenBank/DDBJ databases">
        <title>Genome public.</title>
        <authorList>
            <person name="Liu C."/>
            <person name="Sun Q."/>
        </authorList>
    </citation>
    <scope>NUCLEOTIDE SEQUENCE</scope>
    <source>
        <strain evidence="10">H8</strain>
    </source>
</reference>
<dbReference type="NCBIfam" id="NF009395">
    <property type="entry name" value="PRK12755.1"/>
    <property type="match status" value="1"/>
</dbReference>
<evidence type="ECO:0000256" key="3">
    <source>
        <dbReference type="ARBA" id="ARBA00007985"/>
    </source>
</evidence>
<name>A0A926DKN2_9FIRM</name>
<keyword evidence="11" id="KW-1185">Reference proteome</keyword>
<evidence type="ECO:0000256" key="8">
    <source>
        <dbReference type="PIRNR" id="PIRNR001361"/>
    </source>
</evidence>
<dbReference type="GO" id="GO:0008652">
    <property type="term" value="P:amino acid biosynthetic process"/>
    <property type="evidence" value="ECO:0007669"/>
    <property type="project" value="UniProtKB-KW"/>
</dbReference>
<dbReference type="InterPro" id="IPR006218">
    <property type="entry name" value="DAHP1/KDSA"/>
</dbReference>
<dbReference type="Pfam" id="PF00793">
    <property type="entry name" value="DAHP_synth_1"/>
    <property type="match status" value="1"/>
</dbReference>
<dbReference type="EC" id="2.5.1.54" evidence="8"/>
<dbReference type="RefSeq" id="WP_249311837.1">
    <property type="nucleotide sequence ID" value="NZ_JACRSU010000002.1"/>
</dbReference>
<dbReference type="NCBIfam" id="TIGR00034">
    <property type="entry name" value="aroFGH"/>
    <property type="match status" value="1"/>
</dbReference>
<dbReference type="PIRSF" id="PIRSF001361">
    <property type="entry name" value="DAHP_synthase"/>
    <property type="match status" value="1"/>
</dbReference>
<comment type="function">
    <text evidence="1 8">Stereospecific condensation of phosphoenolpyruvate (PEP) and D-erythrose-4-phosphate (E4P) giving rise to 3-deoxy-D-arabino-heptulosonate-7-phosphate (DAHP).</text>
</comment>
<evidence type="ECO:0000313" key="10">
    <source>
        <dbReference type="EMBL" id="MBC8540683.1"/>
    </source>
</evidence>
<comment type="catalytic activity">
    <reaction evidence="7 8">
        <text>D-erythrose 4-phosphate + phosphoenolpyruvate + H2O = 7-phospho-2-dehydro-3-deoxy-D-arabino-heptonate + phosphate</text>
        <dbReference type="Rhea" id="RHEA:14717"/>
        <dbReference type="ChEBI" id="CHEBI:15377"/>
        <dbReference type="ChEBI" id="CHEBI:16897"/>
        <dbReference type="ChEBI" id="CHEBI:43474"/>
        <dbReference type="ChEBI" id="CHEBI:58394"/>
        <dbReference type="ChEBI" id="CHEBI:58702"/>
        <dbReference type="EC" id="2.5.1.54"/>
    </reaction>
</comment>
<evidence type="ECO:0000256" key="1">
    <source>
        <dbReference type="ARBA" id="ARBA00003726"/>
    </source>
</evidence>
<feature type="domain" description="DAHP synthetase I/KDSA" evidence="9">
    <location>
        <begin position="34"/>
        <end position="333"/>
    </location>
</feature>
<comment type="caution">
    <text evidence="10">The sequence shown here is derived from an EMBL/GenBank/DDBJ whole genome shotgun (WGS) entry which is preliminary data.</text>
</comment>
<dbReference type="PANTHER" id="PTHR21225:SF12">
    <property type="entry name" value="PHOSPHO-2-DEHYDRO-3-DEOXYHEPTONATE ALDOLASE, TYROSINE-INHIBITED"/>
    <property type="match status" value="1"/>
</dbReference>
<dbReference type="GO" id="GO:0003849">
    <property type="term" value="F:3-deoxy-7-phosphoheptulonate synthase activity"/>
    <property type="evidence" value="ECO:0007669"/>
    <property type="project" value="UniProtKB-EC"/>
</dbReference>
<dbReference type="SUPFAM" id="SSF51569">
    <property type="entry name" value="Aldolase"/>
    <property type="match status" value="1"/>
</dbReference>
<organism evidence="10 11">
    <name type="scientific">Congzhengia minquanensis</name>
    <dbReference type="NCBI Taxonomy" id="2763657"/>
    <lineage>
        <taxon>Bacteria</taxon>
        <taxon>Bacillati</taxon>
        <taxon>Bacillota</taxon>
        <taxon>Clostridia</taxon>
        <taxon>Eubacteriales</taxon>
        <taxon>Oscillospiraceae</taxon>
        <taxon>Congzhengia</taxon>
    </lineage>
</organism>
<evidence type="ECO:0000256" key="7">
    <source>
        <dbReference type="ARBA" id="ARBA00047508"/>
    </source>
</evidence>
<evidence type="ECO:0000313" key="11">
    <source>
        <dbReference type="Proteomes" id="UP000611762"/>
    </source>
</evidence>
<keyword evidence="4 8" id="KW-0028">Amino-acid biosynthesis</keyword>
<sequence>MQMNYIRELPGPEEIKERYPLLPEYAAKKQQFDDQVKKVFTGESDKFILLIGPCSADNETAVLDYCTRLKKLQDKVFDKILIVPRVYTNKPRTTGEGYKGMLHQPDPTKKADMLHGILAIRKLHTDVIAETGFFCADEMLYPENYRYLSDLLSYVAVGARSVENQQHRLTCSGINVPVGMKNPTSGDYSVMLNSIIAAQHGHTFIYGGWEVKTEGNPYAHAILRGSVNKHGQANPNYHYEDLIRLHDLYAAKNLQNMALVVDANHSNSNKQYLEQIRICKEVLHSCRHSNDIKQFVKGFMIESYIEDGSQKIEDGVYGKSITDPCLGWEKTERLILDIADLL</sequence>
<evidence type="ECO:0000256" key="4">
    <source>
        <dbReference type="ARBA" id="ARBA00022605"/>
    </source>
</evidence>
<evidence type="ECO:0000256" key="5">
    <source>
        <dbReference type="ARBA" id="ARBA00022679"/>
    </source>
</evidence>
<comment type="similarity">
    <text evidence="3 8">Belongs to the class-I DAHP synthase family.</text>
</comment>
<gene>
    <name evidence="10" type="ORF">H8698_06800</name>
</gene>
<proteinExistence type="inferred from homology"/>
<protein>
    <recommendedName>
        <fullName evidence="8">Phospho-2-dehydro-3-deoxyheptonate aldolase</fullName>
        <ecNumber evidence="8">2.5.1.54</ecNumber>
    </recommendedName>
</protein>
<comment type="pathway">
    <text evidence="2 8">Metabolic intermediate biosynthesis; chorismate biosynthesis; chorismate from D-erythrose 4-phosphate and phosphoenolpyruvate: step 1/7.</text>
</comment>
<dbReference type="EMBL" id="JACRSU010000002">
    <property type="protein sequence ID" value="MBC8540683.1"/>
    <property type="molecule type" value="Genomic_DNA"/>
</dbReference>
<dbReference type="InterPro" id="IPR006219">
    <property type="entry name" value="DAHP_synth_1"/>
</dbReference>
<dbReference type="GO" id="GO:0009073">
    <property type="term" value="P:aromatic amino acid family biosynthetic process"/>
    <property type="evidence" value="ECO:0007669"/>
    <property type="project" value="UniProtKB-KW"/>
</dbReference>
<evidence type="ECO:0000256" key="6">
    <source>
        <dbReference type="ARBA" id="ARBA00023141"/>
    </source>
</evidence>
<keyword evidence="6 8" id="KW-0057">Aromatic amino acid biosynthesis</keyword>